<keyword evidence="7 8" id="KW-0539">Nucleus</keyword>
<dbReference type="CDD" id="cd16855">
    <property type="entry name" value="STAT5_CCD"/>
    <property type="match status" value="1"/>
</dbReference>
<dbReference type="InterPro" id="IPR000980">
    <property type="entry name" value="SH2"/>
</dbReference>
<evidence type="ECO:0000256" key="1">
    <source>
        <dbReference type="ARBA" id="ARBA00004123"/>
    </source>
</evidence>
<evidence type="ECO:0000313" key="13">
    <source>
        <dbReference type="EMBL" id="WAR04283.1"/>
    </source>
</evidence>
<dbReference type="InterPro" id="IPR046994">
    <property type="entry name" value="STAT5_CC"/>
</dbReference>
<dbReference type="SUPFAM" id="SSF49417">
    <property type="entry name" value="p53-like transcription factors"/>
    <property type="match status" value="1"/>
</dbReference>
<dbReference type="SUPFAM" id="SSF55550">
    <property type="entry name" value="SH2 domain"/>
    <property type="match status" value="1"/>
</dbReference>
<comment type="similarity">
    <text evidence="2 8">Belongs to the transcription factor STAT family.</text>
</comment>
<feature type="domain" description="STAT transcription factor all-alpha" evidence="11">
    <location>
        <begin position="112"/>
        <end position="289"/>
    </location>
</feature>
<keyword evidence="3 8" id="KW-0727">SH2 domain</keyword>
<keyword evidence="6 8" id="KW-0804">Transcription</keyword>
<sequence length="677" mass="77329">MVMPGQNPGHPITSSFADTPRWHCGLVPSSCQRMLCARQSIDDTQQAHEQIAKDLLTTLIQLIVDKANEETDFLAKLQMQDWAQKFQEMYSEQPMQFVKVVKMCLAKEEEMIRATDSQSDQDLRRMQLLQENFVVDYQNHAQLSSQLQRVQQDESIPNRTELANRLRQQKDEMDRMLLASAQKILEERLRLAQKHKETLAHIETLQKKVVDEELITWKRRQQLALNGAPFDSSMIDIIQGWCESLADLIWRNRVQILRVDSLRTQLPIDVPDGYTDIQPELNQLVTGLLSSLVTSEQQARGLLQSDESRRQQKCGDILNNEGQMDFHNATGQLSIVFRNMSLKNIKRADRRGAETVAEEKFCLHFTSEFNVGGNELKFQVWTLSLPVIVTVHGNQECQATATYLWDNQFSEPGRIPFQVPDQVPWPEVASMLSTKFAHMTGRGLTEQNLRYLANKLFAVTGQQDFSQHKVAWAQFNKENLAARNFTFWEWFWSVGKKVKGFVDKFECQKKLHTYPHGTFMLRLIIGFMDKTESNDLLLSKPNGRFLLRFSDGTVGGITIAWVAENKEIPADVSQGVTQGGYVKTTLITVLDGRQNMGNHTAGVMTYENPQTPQDLNHHPQSPGSTIYSRDIMSPSNPNLMDSDPFTLGSGPSSPDMENDPDFKKIREWLSESQMSRT</sequence>
<evidence type="ECO:0000256" key="6">
    <source>
        <dbReference type="ARBA" id="ARBA00023163"/>
    </source>
</evidence>
<dbReference type="Gene3D" id="3.30.505.10">
    <property type="entry name" value="SH2 domain"/>
    <property type="match status" value="1"/>
</dbReference>
<evidence type="ECO:0000259" key="12">
    <source>
        <dbReference type="Pfam" id="PF21354"/>
    </source>
</evidence>
<feature type="region of interest" description="Disordered" evidence="9">
    <location>
        <begin position="598"/>
        <end position="677"/>
    </location>
</feature>
<dbReference type="Proteomes" id="UP001164746">
    <property type="component" value="Chromosome 5"/>
</dbReference>
<keyword evidence="4 8" id="KW-0805">Transcription regulation</keyword>
<dbReference type="Gene3D" id="1.10.238.10">
    <property type="entry name" value="EF-hand"/>
    <property type="match status" value="1"/>
</dbReference>
<keyword evidence="8" id="KW-0963">Cytoplasm</keyword>
<feature type="domain" description="Signal transducer and activator of transcription linker" evidence="12">
    <location>
        <begin position="413"/>
        <end position="491"/>
    </location>
</feature>
<name>A0ABY7E663_MYAAR</name>
<evidence type="ECO:0000259" key="10">
    <source>
        <dbReference type="Pfam" id="PF00017"/>
    </source>
</evidence>
<evidence type="ECO:0000256" key="2">
    <source>
        <dbReference type="ARBA" id="ARBA00005586"/>
    </source>
</evidence>
<gene>
    <name evidence="13" type="ORF">MAR_019652</name>
</gene>
<dbReference type="Gene3D" id="1.20.1050.20">
    <property type="entry name" value="STAT transcription factor, all-alpha domain"/>
    <property type="match status" value="1"/>
</dbReference>
<comment type="subcellular location">
    <subcellularLocation>
        <location evidence="8">Cytoplasm</location>
    </subcellularLocation>
    <subcellularLocation>
        <location evidence="1 8">Nucleus</location>
    </subcellularLocation>
</comment>
<dbReference type="InterPro" id="IPR013800">
    <property type="entry name" value="STAT_TF_alpha"/>
</dbReference>
<feature type="domain" description="SH2" evidence="10">
    <location>
        <begin position="524"/>
        <end position="566"/>
    </location>
</feature>
<keyword evidence="8" id="KW-0597">Phosphoprotein</keyword>
<dbReference type="PANTHER" id="PTHR11801">
    <property type="entry name" value="SIGNAL TRANSDUCER AND ACTIVATOR OF TRANSCRIPTION"/>
    <property type="match status" value="1"/>
</dbReference>
<dbReference type="EMBL" id="CP111016">
    <property type="protein sequence ID" value="WAR04283.1"/>
    <property type="molecule type" value="Genomic_DNA"/>
</dbReference>
<organism evidence="13 14">
    <name type="scientific">Mya arenaria</name>
    <name type="common">Soft-shell clam</name>
    <dbReference type="NCBI Taxonomy" id="6604"/>
    <lineage>
        <taxon>Eukaryota</taxon>
        <taxon>Metazoa</taxon>
        <taxon>Spiralia</taxon>
        <taxon>Lophotrochozoa</taxon>
        <taxon>Mollusca</taxon>
        <taxon>Bivalvia</taxon>
        <taxon>Autobranchia</taxon>
        <taxon>Heteroconchia</taxon>
        <taxon>Euheterodonta</taxon>
        <taxon>Imparidentia</taxon>
        <taxon>Neoheterodontei</taxon>
        <taxon>Myida</taxon>
        <taxon>Myoidea</taxon>
        <taxon>Myidae</taxon>
        <taxon>Mya</taxon>
    </lineage>
</organism>
<evidence type="ECO:0000313" key="14">
    <source>
        <dbReference type="Proteomes" id="UP001164746"/>
    </source>
</evidence>
<dbReference type="InterPro" id="IPR001217">
    <property type="entry name" value="STAT"/>
</dbReference>
<feature type="compositionally biased region" description="Polar residues" evidence="9">
    <location>
        <begin position="607"/>
        <end position="639"/>
    </location>
</feature>
<dbReference type="Pfam" id="PF00017">
    <property type="entry name" value="SH2"/>
    <property type="match status" value="1"/>
</dbReference>
<evidence type="ECO:0000259" key="11">
    <source>
        <dbReference type="Pfam" id="PF01017"/>
    </source>
</evidence>
<feature type="compositionally biased region" description="Basic and acidic residues" evidence="9">
    <location>
        <begin position="660"/>
        <end position="669"/>
    </location>
</feature>
<evidence type="ECO:0000256" key="4">
    <source>
        <dbReference type="ARBA" id="ARBA00023015"/>
    </source>
</evidence>
<dbReference type="InterPro" id="IPR008967">
    <property type="entry name" value="p53-like_TF_DNA-bd_sf"/>
</dbReference>
<dbReference type="InterPro" id="IPR036535">
    <property type="entry name" value="STAT_N_sf"/>
</dbReference>
<protein>
    <recommendedName>
        <fullName evidence="8">Signal transducer and activator of transcription</fullName>
    </recommendedName>
</protein>
<reference evidence="13" key="1">
    <citation type="submission" date="2022-11" db="EMBL/GenBank/DDBJ databases">
        <title>Centuries of genome instability and evolution in soft-shell clam transmissible cancer (bioRxiv).</title>
        <authorList>
            <person name="Hart S.F.M."/>
            <person name="Yonemitsu M.A."/>
            <person name="Giersch R.M."/>
            <person name="Beal B.F."/>
            <person name="Arriagada G."/>
            <person name="Davis B.W."/>
            <person name="Ostrander E.A."/>
            <person name="Goff S.P."/>
            <person name="Metzger M.J."/>
        </authorList>
    </citation>
    <scope>NUCLEOTIDE SEQUENCE</scope>
    <source>
        <strain evidence="13">MELC-2E11</strain>
        <tissue evidence="13">Siphon/mantle</tissue>
    </source>
</reference>
<keyword evidence="8" id="KW-0010">Activator</keyword>
<keyword evidence="14" id="KW-1185">Reference proteome</keyword>
<dbReference type="Pfam" id="PF21354">
    <property type="entry name" value="STAT_linker"/>
    <property type="match status" value="1"/>
</dbReference>
<evidence type="ECO:0000256" key="9">
    <source>
        <dbReference type="SAM" id="MobiDB-lite"/>
    </source>
</evidence>
<evidence type="ECO:0000256" key="3">
    <source>
        <dbReference type="ARBA" id="ARBA00022999"/>
    </source>
</evidence>
<evidence type="ECO:0000256" key="7">
    <source>
        <dbReference type="ARBA" id="ARBA00023242"/>
    </source>
</evidence>
<dbReference type="InterPro" id="IPR015988">
    <property type="entry name" value="STAT_TF_CC"/>
</dbReference>
<dbReference type="Pfam" id="PF01017">
    <property type="entry name" value="STAT_alpha"/>
    <property type="match status" value="1"/>
</dbReference>
<dbReference type="SUPFAM" id="SSF47655">
    <property type="entry name" value="STAT"/>
    <property type="match status" value="1"/>
</dbReference>
<dbReference type="InterPro" id="IPR048988">
    <property type="entry name" value="STAT_linker"/>
</dbReference>
<accession>A0ABY7E663</accession>
<dbReference type="InterPro" id="IPR036860">
    <property type="entry name" value="SH2_dom_sf"/>
</dbReference>
<proteinExistence type="inferred from homology"/>
<dbReference type="SUPFAM" id="SSF48092">
    <property type="entry name" value="Transcription factor STAT-4 N-domain"/>
    <property type="match status" value="1"/>
</dbReference>
<evidence type="ECO:0000256" key="8">
    <source>
        <dbReference type="RuleBase" id="RU046415"/>
    </source>
</evidence>
<evidence type="ECO:0000256" key="5">
    <source>
        <dbReference type="ARBA" id="ARBA00023125"/>
    </source>
</evidence>
<keyword evidence="5 8" id="KW-0238">DNA-binding</keyword>